<dbReference type="InterPro" id="IPR004088">
    <property type="entry name" value="KH_dom_type_1"/>
</dbReference>
<feature type="domain" description="K Homology" evidence="4">
    <location>
        <begin position="51"/>
        <end position="124"/>
    </location>
</feature>
<dbReference type="CDD" id="cd22459">
    <property type="entry name" value="KH-I_PEPPER_rpt1_like"/>
    <property type="match status" value="1"/>
</dbReference>
<protein>
    <recommendedName>
        <fullName evidence="4">K Homology domain-containing protein</fullName>
    </recommendedName>
</protein>
<proteinExistence type="predicted"/>
<dbReference type="CDD" id="cd22460">
    <property type="entry name" value="KH-I_PEPPER_rpt2_like"/>
    <property type="match status" value="1"/>
</dbReference>
<dbReference type="Pfam" id="PF00013">
    <property type="entry name" value="KH_1"/>
    <property type="match status" value="3"/>
</dbReference>
<dbReference type="SUPFAM" id="SSF54791">
    <property type="entry name" value="Eukaryotic type KH-domain (KH-domain type I)"/>
    <property type="match status" value="3"/>
</dbReference>
<dbReference type="PROSITE" id="PS50084">
    <property type="entry name" value="KH_TYPE_1"/>
    <property type="match status" value="3"/>
</dbReference>
<dbReference type="PANTHER" id="PTHR10288">
    <property type="entry name" value="KH DOMAIN CONTAINING RNA BINDING PROTEIN"/>
    <property type="match status" value="1"/>
</dbReference>
<dbReference type="EMBL" id="CAADRP010002196">
    <property type="protein sequence ID" value="VFU63329.1"/>
    <property type="molecule type" value="Genomic_DNA"/>
</dbReference>
<feature type="compositionally biased region" description="Low complexity" evidence="3">
    <location>
        <begin position="28"/>
        <end position="44"/>
    </location>
</feature>
<dbReference type="InterPro" id="IPR036612">
    <property type="entry name" value="KH_dom_type_1_sf"/>
</dbReference>
<dbReference type="Gene3D" id="3.30.1370.10">
    <property type="entry name" value="K Homology domain, type 1"/>
    <property type="match status" value="1"/>
</dbReference>
<evidence type="ECO:0000256" key="3">
    <source>
        <dbReference type="SAM" id="MobiDB-lite"/>
    </source>
</evidence>
<organism evidence="5">
    <name type="scientific">Salix viminalis</name>
    <name type="common">Common osier</name>
    <name type="synonym">Basket willow</name>
    <dbReference type="NCBI Taxonomy" id="40686"/>
    <lineage>
        <taxon>Eukaryota</taxon>
        <taxon>Viridiplantae</taxon>
        <taxon>Streptophyta</taxon>
        <taxon>Embryophyta</taxon>
        <taxon>Tracheophyta</taxon>
        <taxon>Spermatophyta</taxon>
        <taxon>Magnoliopsida</taxon>
        <taxon>eudicotyledons</taxon>
        <taxon>Gunneridae</taxon>
        <taxon>Pentapetalae</taxon>
        <taxon>rosids</taxon>
        <taxon>fabids</taxon>
        <taxon>Malpighiales</taxon>
        <taxon>Salicaceae</taxon>
        <taxon>Saliceae</taxon>
        <taxon>Salix</taxon>
    </lineage>
</organism>
<dbReference type="InterPro" id="IPR004087">
    <property type="entry name" value="KH_dom"/>
</dbReference>
<evidence type="ECO:0000259" key="4">
    <source>
        <dbReference type="SMART" id="SM00322"/>
    </source>
</evidence>
<dbReference type="Gene3D" id="3.30.310.210">
    <property type="match status" value="1"/>
</dbReference>
<dbReference type="CDD" id="cd22461">
    <property type="entry name" value="KH-I_PEPPER_like_rpt3"/>
    <property type="match status" value="1"/>
</dbReference>
<dbReference type="SMART" id="SM00322">
    <property type="entry name" value="KH"/>
    <property type="match status" value="3"/>
</dbReference>
<dbReference type="AlphaFoldDB" id="A0A6N2N9E5"/>
<feature type="domain" description="K Homology" evidence="4">
    <location>
        <begin position="146"/>
        <end position="221"/>
    </location>
</feature>
<sequence length="480" mass="51589">MDLAAITTLKSEPTEANAVDKQAETGMEAVAEEGQQQEQPQGSEKWPGWPGDNVFRLIVPVSKVGSIIGRKGELVKKMCDETRARIRILEGPLGISDRIVLISGKEEPQTPLSPAMDAVMRVFKRVSGLSPGEGDNTSSAAAAGTAFCSIRLLVASSQAINLIGKQGSIIKSIQENTGAAVHVMAEDELPSYATSDERIVEIHGEAMKVFKALEAVIGQLRKFLVDHSIIPIFEKNVSYTLKLLDYGCENYEVTQVLLQYNATISQERPADARPDIAQSSLHSAYVPTISSGIVSDYSLSLKRDPSIYEHETQFEHKISQPGLSLYGQDPGIVGFRSTGLGRASAPIVTQVTQTMQVPLSYAEDIIGVAGSNIAYIRRTSRAILSIQESRGLPDEITVEIKGTSAQVQVAQQLIQEFISNHKEPASSVYGKIDSGLSAYSQMAETGYPSSSFTSHLGGYGSSSMGGYGSPGAGGYSNYRF</sequence>
<accession>A0A6N2N9E5</accession>
<dbReference type="GO" id="GO:0003723">
    <property type="term" value="F:RNA binding"/>
    <property type="evidence" value="ECO:0007669"/>
    <property type="project" value="UniProtKB-UniRule"/>
</dbReference>
<evidence type="ECO:0000256" key="2">
    <source>
        <dbReference type="PROSITE-ProRule" id="PRU00117"/>
    </source>
</evidence>
<feature type="domain" description="K Homology" evidence="4">
    <location>
        <begin position="349"/>
        <end position="419"/>
    </location>
</feature>
<name>A0A6N2N9E5_SALVM</name>
<evidence type="ECO:0000256" key="1">
    <source>
        <dbReference type="ARBA" id="ARBA00022737"/>
    </source>
</evidence>
<feature type="region of interest" description="Disordered" evidence="3">
    <location>
        <begin position="1"/>
        <end position="49"/>
    </location>
</feature>
<gene>
    <name evidence="5" type="ORF">SVIM_LOCUS481816</name>
</gene>
<keyword evidence="1" id="KW-0677">Repeat</keyword>
<reference evidence="5" key="1">
    <citation type="submission" date="2019-03" db="EMBL/GenBank/DDBJ databases">
        <authorList>
            <person name="Mank J."/>
            <person name="Almeida P."/>
        </authorList>
    </citation>
    <scope>NUCLEOTIDE SEQUENCE</scope>
    <source>
        <strain evidence="5">78183</strain>
    </source>
</reference>
<evidence type="ECO:0000313" key="5">
    <source>
        <dbReference type="EMBL" id="VFU63329.1"/>
    </source>
</evidence>
<keyword evidence="2" id="KW-0694">RNA-binding</keyword>